<dbReference type="Pfam" id="PF13304">
    <property type="entry name" value="AAA_21"/>
    <property type="match status" value="1"/>
</dbReference>
<feature type="region of interest" description="Disordered" evidence="2">
    <location>
        <begin position="394"/>
        <end position="413"/>
    </location>
</feature>
<name>A0AAU3HVR4_9ACTN</name>
<feature type="domain" description="ATPase AAA-type core" evidence="3">
    <location>
        <begin position="34"/>
        <end position="347"/>
    </location>
</feature>
<dbReference type="EMBL" id="CP109546">
    <property type="protein sequence ID" value="WTZ09153.1"/>
    <property type="molecule type" value="Genomic_DNA"/>
</dbReference>
<evidence type="ECO:0000256" key="2">
    <source>
        <dbReference type="SAM" id="MobiDB-lite"/>
    </source>
</evidence>
<organism evidence="4">
    <name type="scientific">Streptomyces sp. NBC_01393</name>
    <dbReference type="NCBI Taxonomy" id="2903851"/>
    <lineage>
        <taxon>Bacteria</taxon>
        <taxon>Bacillati</taxon>
        <taxon>Actinomycetota</taxon>
        <taxon>Actinomycetes</taxon>
        <taxon>Kitasatosporales</taxon>
        <taxon>Streptomycetaceae</taxon>
        <taxon>Streptomyces</taxon>
    </lineage>
</organism>
<dbReference type="SUPFAM" id="SSF52540">
    <property type="entry name" value="P-loop containing nucleoside triphosphate hydrolases"/>
    <property type="match status" value="1"/>
</dbReference>
<dbReference type="InterPro" id="IPR003959">
    <property type="entry name" value="ATPase_AAA_core"/>
</dbReference>
<evidence type="ECO:0000313" key="4">
    <source>
        <dbReference type="EMBL" id="WTZ09153.1"/>
    </source>
</evidence>
<evidence type="ECO:0000259" key="3">
    <source>
        <dbReference type="Pfam" id="PF13304"/>
    </source>
</evidence>
<reference evidence="4" key="1">
    <citation type="submission" date="2022-10" db="EMBL/GenBank/DDBJ databases">
        <title>The complete genomes of actinobacterial strains from the NBC collection.</title>
        <authorList>
            <person name="Joergensen T.S."/>
            <person name="Alvarez Arevalo M."/>
            <person name="Sterndorff E.B."/>
            <person name="Faurdal D."/>
            <person name="Vuksanovic O."/>
            <person name="Mourched A.-S."/>
            <person name="Charusanti P."/>
            <person name="Shaw S."/>
            <person name="Blin K."/>
            <person name="Weber T."/>
        </authorList>
    </citation>
    <scope>NUCLEOTIDE SEQUENCE</scope>
    <source>
        <strain evidence="4">NBC_01393</strain>
    </source>
</reference>
<dbReference type="GO" id="GO:0016887">
    <property type="term" value="F:ATP hydrolysis activity"/>
    <property type="evidence" value="ECO:0007669"/>
    <property type="project" value="InterPro"/>
</dbReference>
<sequence>MNPAVPHSPMPLITRVRVENYKSIAHCDVALGPFTVLLGLNAAGKSNFLDALHFVRDALTDGPAEAVAARGGWEEVVRRVPEPAASCTIGLEVYLPPFPHDRKPWVGSYEITLAPAVATRSGRYSGSDVRIQREFCEMSRPGAQDGTDAERFEVRDRPETGHRRSRLELSRVADMEPFFKLHGTLADMFFYSPDLSSLRAARPNMPTAGTLKEDGSDLGPALAALGERQRERISQYLGVIVPGVIEVGPTDPSADYIAARMSFAADGDTEPHIFRAESMSEGTIRAIGLLTALFQHDARDGWIPLIAVEEPELALHPLAAGALYDALTEASEHVQVLATTQSAELFDRKEADLSAIRVVAAEHGVTVIGAVDPVSRSIVADGLATTAELLRSDQLRPVIEPPARPDEQPEGEE</sequence>
<keyword evidence="1" id="KW-0227">DNA damage</keyword>
<keyword evidence="1" id="KW-0742">SOS response</keyword>
<gene>
    <name evidence="4" type="ORF">OG699_14795</name>
</gene>
<dbReference type="GO" id="GO:0006302">
    <property type="term" value="P:double-strand break repair"/>
    <property type="evidence" value="ECO:0007669"/>
    <property type="project" value="TreeGrafter"/>
</dbReference>
<dbReference type="GO" id="GO:0000731">
    <property type="term" value="P:DNA synthesis involved in DNA repair"/>
    <property type="evidence" value="ECO:0007669"/>
    <property type="project" value="TreeGrafter"/>
</dbReference>
<accession>A0AAU3HVR4</accession>
<protein>
    <submittedName>
        <fullName evidence="4">AAA family ATPase</fullName>
    </submittedName>
</protein>
<dbReference type="InterPro" id="IPR027417">
    <property type="entry name" value="P-loop_NTPase"/>
</dbReference>
<dbReference type="AlphaFoldDB" id="A0AAU3HVR4"/>
<dbReference type="PANTHER" id="PTHR32182">
    <property type="entry name" value="DNA REPLICATION AND REPAIR PROTEIN RECF"/>
    <property type="match status" value="1"/>
</dbReference>
<dbReference type="PANTHER" id="PTHR32182:SF22">
    <property type="entry name" value="ATP-DEPENDENT ENDONUCLEASE, OLD FAMILY-RELATED"/>
    <property type="match status" value="1"/>
</dbReference>
<proteinExistence type="predicted"/>
<dbReference type="PIRSF" id="PIRSF029347">
    <property type="entry name" value="RecF"/>
    <property type="match status" value="1"/>
</dbReference>
<dbReference type="InterPro" id="IPR014555">
    <property type="entry name" value="RecF-like"/>
</dbReference>
<dbReference type="Gene3D" id="3.40.50.300">
    <property type="entry name" value="P-loop containing nucleotide triphosphate hydrolases"/>
    <property type="match status" value="2"/>
</dbReference>
<dbReference type="GO" id="GO:0009432">
    <property type="term" value="P:SOS response"/>
    <property type="evidence" value="ECO:0007669"/>
    <property type="project" value="UniProtKB-KW"/>
</dbReference>
<evidence type="ECO:0000256" key="1">
    <source>
        <dbReference type="ARBA" id="ARBA00023236"/>
    </source>
</evidence>
<dbReference type="GO" id="GO:0005524">
    <property type="term" value="F:ATP binding"/>
    <property type="evidence" value="ECO:0007669"/>
    <property type="project" value="InterPro"/>
</dbReference>